<dbReference type="InterPro" id="IPR006683">
    <property type="entry name" value="Thioestr_dom"/>
</dbReference>
<evidence type="ECO:0000256" key="2">
    <source>
        <dbReference type="ARBA" id="ARBA00022801"/>
    </source>
</evidence>
<dbReference type="NCBIfam" id="TIGR00369">
    <property type="entry name" value="unchar_dom_1"/>
    <property type="match status" value="1"/>
</dbReference>
<dbReference type="InterPro" id="IPR029069">
    <property type="entry name" value="HotDog_dom_sf"/>
</dbReference>
<dbReference type="Pfam" id="PF03061">
    <property type="entry name" value="4HBT"/>
    <property type="match status" value="1"/>
</dbReference>
<dbReference type="EMBL" id="CADCVF010000024">
    <property type="protein sequence ID" value="CAA9452525.1"/>
    <property type="molecule type" value="Genomic_DNA"/>
</dbReference>
<dbReference type="PANTHER" id="PTHR43240:SF5">
    <property type="entry name" value="1,4-DIHYDROXY-2-NAPHTHOYL-COA THIOESTERASE 1"/>
    <property type="match status" value="1"/>
</dbReference>
<organism evidence="4">
    <name type="scientific">uncultured Rubrobacteraceae bacterium</name>
    <dbReference type="NCBI Taxonomy" id="349277"/>
    <lineage>
        <taxon>Bacteria</taxon>
        <taxon>Bacillati</taxon>
        <taxon>Actinomycetota</taxon>
        <taxon>Rubrobacteria</taxon>
        <taxon>Rubrobacterales</taxon>
        <taxon>Rubrobacteraceae</taxon>
        <taxon>environmental samples</taxon>
    </lineage>
</organism>
<accession>A0A6J4QXL6</accession>
<name>A0A6J4QXL6_9ACTN</name>
<keyword evidence="2 4" id="KW-0378">Hydrolase</keyword>
<dbReference type="GO" id="GO:0061522">
    <property type="term" value="F:1,4-dihydroxy-2-naphthoyl-CoA thioesterase activity"/>
    <property type="evidence" value="ECO:0007669"/>
    <property type="project" value="UniProtKB-EC"/>
</dbReference>
<protein>
    <submittedName>
        <fullName evidence="4">1,4-dihydroxy-2-naphthoyl-CoA hydrolase in menaquinone biosynthesis</fullName>
        <ecNumber evidence="4">3.1.2.28</ecNumber>
    </submittedName>
</protein>
<dbReference type="AlphaFoldDB" id="A0A6J4QXL6"/>
<proteinExistence type="inferred from homology"/>
<sequence length="132" mass="14119">MDIETVLKSGEGVGKNLGIEFVELTPERVVATMPVDERHRQPLGYLHGGVSVVLAESVASTGAFLNCPPGKVAFGSEINASHVRPKRTGKLTAVGVPAHVGRRSQVWEVRITDEEDKTVCVSRCTVAIVDAE</sequence>
<dbReference type="CDD" id="cd03443">
    <property type="entry name" value="PaaI_thioesterase"/>
    <property type="match status" value="1"/>
</dbReference>
<dbReference type="SUPFAM" id="SSF54637">
    <property type="entry name" value="Thioesterase/thiol ester dehydrase-isomerase"/>
    <property type="match status" value="1"/>
</dbReference>
<dbReference type="GO" id="GO:0005829">
    <property type="term" value="C:cytosol"/>
    <property type="evidence" value="ECO:0007669"/>
    <property type="project" value="TreeGrafter"/>
</dbReference>
<evidence type="ECO:0000256" key="1">
    <source>
        <dbReference type="ARBA" id="ARBA00008324"/>
    </source>
</evidence>
<gene>
    <name evidence="4" type="ORF">AVDCRST_MAG58-2219</name>
</gene>
<evidence type="ECO:0000259" key="3">
    <source>
        <dbReference type="Pfam" id="PF03061"/>
    </source>
</evidence>
<dbReference type="InterPro" id="IPR003736">
    <property type="entry name" value="PAAI_dom"/>
</dbReference>
<feature type="domain" description="Thioesterase" evidence="3">
    <location>
        <begin position="44"/>
        <end position="120"/>
    </location>
</feature>
<comment type="similarity">
    <text evidence="1">Belongs to the thioesterase PaaI family.</text>
</comment>
<dbReference type="Gene3D" id="3.10.129.10">
    <property type="entry name" value="Hotdog Thioesterase"/>
    <property type="match status" value="1"/>
</dbReference>
<dbReference type="EC" id="3.1.2.28" evidence="4"/>
<evidence type="ECO:0000313" key="4">
    <source>
        <dbReference type="EMBL" id="CAA9452525.1"/>
    </source>
</evidence>
<reference evidence="4" key="1">
    <citation type="submission" date="2020-02" db="EMBL/GenBank/DDBJ databases">
        <authorList>
            <person name="Meier V. D."/>
        </authorList>
    </citation>
    <scope>NUCLEOTIDE SEQUENCE</scope>
    <source>
        <strain evidence="4">AVDCRST_MAG58</strain>
    </source>
</reference>
<dbReference type="PANTHER" id="PTHR43240">
    <property type="entry name" value="1,4-DIHYDROXY-2-NAPHTHOYL-COA THIOESTERASE 1"/>
    <property type="match status" value="1"/>
</dbReference>